<comment type="similarity">
    <text evidence="2 10">Belongs to the LolA family.</text>
</comment>
<dbReference type="Pfam" id="PF03548">
    <property type="entry name" value="LolA"/>
    <property type="match status" value="1"/>
</dbReference>
<evidence type="ECO:0000256" key="8">
    <source>
        <dbReference type="ARBA" id="ARBA00022927"/>
    </source>
</evidence>
<evidence type="ECO:0000256" key="9">
    <source>
        <dbReference type="ARBA" id="ARBA00023186"/>
    </source>
</evidence>
<comment type="subunit">
    <text evidence="3 10">Monomer.</text>
</comment>
<keyword evidence="8 10" id="KW-0653">Protein transport</keyword>
<keyword evidence="11" id="KW-0449">Lipoprotein</keyword>
<feature type="chain" id="PRO_5021054561" description="Outer-membrane lipoprotein carrier protein" evidence="10">
    <location>
        <begin position="21"/>
        <end position="202"/>
    </location>
</feature>
<reference evidence="11 12" key="1">
    <citation type="submission" date="2019-04" db="EMBL/GenBank/DDBJ databases">
        <title>Crenobacter sp. nov.</title>
        <authorList>
            <person name="Shi S."/>
        </authorList>
    </citation>
    <scope>NUCLEOTIDE SEQUENCE [LARGE SCALE GENOMIC DNA]</scope>
    <source>
        <strain evidence="11 12">GY 70310</strain>
    </source>
</reference>
<proteinExistence type="inferred from homology"/>
<comment type="subcellular location">
    <subcellularLocation>
        <location evidence="1 10">Periplasm</location>
    </subcellularLocation>
</comment>
<keyword evidence="6 10" id="KW-0732">Signal</keyword>
<dbReference type="EMBL" id="STGJ01000010">
    <property type="protein sequence ID" value="TIC82165.1"/>
    <property type="molecule type" value="Genomic_DNA"/>
</dbReference>
<dbReference type="InterPro" id="IPR004564">
    <property type="entry name" value="OM_lipoprot_carrier_LolA-like"/>
</dbReference>
<name>A0A4T0UUB4_9NEIS</name>
<accession>A0A4T0UUB4</accession>
<dbReference type="GO" id="GO:0042597">
    <property type="term" value="C:periplasmic space"/>
    <property type="evidence" value="ECO:0007669"/>
    <property type="project" value="UniProtKB-SubCell"/>
</dbReference>
<protein>
    <recommendedName>
        <fullName evidence="4 10">Outer-membrane lipoprotein carrier protein</fullName>
    </recommendedName>
</protein>
<dbReference type="RefSeq" id="WP_136553757.1">
    <property type="nucleotide sequence ID" value="NZ_STGJ01000010.1"/>
</dbReference>
<dbReference type="CDD" id="cd16325">
    <property type="entry name" value="LolA"/>
    <property type="match status" value="1"/>
</dbReference>
<dbReference type="PANTHER" id="PTHR35869:SF1">
    <property type="entry name" value="OUTER-MEMBRANE LIPOPROTEIN CARRIER PROTEIN"/>
    <property type="match status" value="1"/>
</dbReference>
<evidence type="ECO:0000256" key="10">
    <source>
        <dbReference type="HAMAP-Rule" id="MF_00240"/>
    </source>
</evidence>
<sequence length="202" mass="21808" precursor="true">MKKSLLFVPLLAALALPAHAAAVAQLKAFVAGTRTVSAQFEQTVTSQGRQERAHGTLEISRPGKFRWSYAKPYEQLIVGDGKRLWIYDKELAQVTSRALDAALGSSPAALLAGDNAIEANYKLREAGKQGGVEWLVATPRQADSGFSSLKMGFSGNTLKEMQLTDSFGNVTDIRFDALKKNPPLAADRFRFAAPPGVDVLSE</sequence>
<evidence type="ECO:0000256" key="2">
    <source>
        <dbReference type="ARBA" id="ARBA00007615"/>
    </source>
</evidence>
<dbReference type="AlphaFoldDB" id="A0A4T0UUB4"/>
<dbReference type="NCBIfam" id="TIGR00547">
    <property type="entry name" value="lolA"/>
    <property type="match status" value="1"/>
</dbReference>
<evidence type="ECO:0000256" key="7">
    <source>
        <dbReference type="ARBA" id="ARBA00022764"/>
    </source>
</evidence>
<keyword evidence="7 10" id="KW-0574">Periplasm</keyword>
<dbReference type="PANTHER" id="PTHR35869">
    <property type="entry name" value="OUTER-MEMBRANE LIPOPROTEIN CARRIER PROTEIN"/>
    <property type="match status" value="1"/>
</dbReference>
<evidence type="ECO:0000256" key="6">
    <source>
        <dbReference type="ARBA" id="ARBA00022729"/>
    </source>
</evidence>
<dbReference type="InterPro" id="IPR029046">
    <property type="entry name" value="LolA/LolB/LppX"/>
</dbReference>
<comment type="caution">
    <text evidence="11">The sequence shown here is derived from an EMBL/GenBank/DDBJ whole genome shotgun (WGS) entry which is preliminary data.</text>
</comment>
<keyword evidence="12" id="KW-1185">Reference proteome</keyword>
<dbReference type="GO" id="GO:0042953">
    <property type="term" value="P:lipoprotein transport"/>
    <property type="evidence" value="ECO:0007669"/>
    <property type="project" value="InterPro"/>
</dbReference>
<evidence type="ECO:0000256" key="5">
    <source>
        <dbReference type="ARBA" id="ARBA00022448"/>
    </source>
</evidence>
<dbReference type="SUPFAM" id="SSF89392">
    <property type="entry name" value="Prokaryotic lipoproteins and lipoprotein localization factors"/>
    <property type="match status" value="1"/>
</dbReference>
<organism evidence="11 12">
    <name type="scientific">Crenobacter intestini</name>
    <dbReference type="NCBI Taxonomy" id="2563443"/>
    <lineage>
        <taxon>Bacteria</taxon>
        <taxon>Pseudomonadati</taxon>
        <taxon>Pseudomonadota</taxon>
        <taxon>Betaproteobacteria</taxon>
        <taxon>Neisseriales</taxon>
        <taxon>Neisseriaceae</taxon>
        <taxon>Crenobacter</taxon>
    </lineage>
</organism>
<evidence type="ECO:0000313" key="12">
    <source>
        <dbReference type="Proteomes" id="UP000308891"/>
    </source>
</evidence>
<comment type="function">
    <text evidence="10">Participates in the translocation of lipoproteins from the inner membrane to the outer membrane. Only forms a complex with a lipoprotein if the residue after the N-terminal Cys is not an aspartate (The Asp acts as a targeting signal to indicate that the lipoprotein should stay in the inner membrane).</text>
</comment>
<dbReference type="Proteomes" id="UP000308891">
    <property type="component" value="Unassembled WGS sequence"/>
</dbReference>
<dbReference type="HAMAP" id="MF_00240">
    <property type="entry name" value="LolA"/>
    <property type="match status" value="1"/>
</dbReference>
<dbReference type="OrthoDB" id="9787361at2"/>
<feature type="signal peptide" evidence="10">
    <location>
        <begin position="1"/>
        <end position="20"/>
    </location>
</feature>
<dbReference type="GO" id="GO:0044874">
    <property type="term" value="P:lipoprotein localization to outer membrane"/>
    <property type="evidence" value="ECO:0007669"/>
    <property type="project" value="UniProtKB-UniRule"/>
</dbReference>
<evidence type="ECO:0000256" key="1">
    <source>
        <dbReference type="ARBA" id="ARBA00004418"/>
    </source>
</evidence>
<dbReference type="InterPro" id="IPR018323">
    <property type="entry name" value="OM_lipoprot_carrier_LolA_Pbac"/>
</dbReference>
<keyword evidence="9 10" id="KW-0143">Chaperone</keyword>
<gene>
    <name evidence="10 11" type="primary">lolA</name>
    <name evidence="11" type="ORF">E5K04_10465</name>
</gene>
<evidence type="ECO:0000256" key="3">
    <source>
        <dbReference type="ARBA" id="ARBA00011245"/>
    </source>
</evidence>
<evidence type="ECO:0000256" key="4">
    <source>
        <dbReference type="ARBA" id="ARBA00014035"/>
    </source>
</evidence>
<evidence type="ECO:0000313" key="11">
    <source>
        <dbReference type="EMBL" id="TIC82165.1"/>
    </source>
</evidence>
<dbReference type="Gene3D" id="2.50.20.10">
    <property type="entry name" value="Lipoprotein localisation LolA/LolB/LppX"/>
    <property type="match status" value="1"/>
</dbReference>
<keyword evidence="5 10" id="KW-0813">Transport</keyword>